<proteinExistence type="inferred from homology"/>
<dbReference type="PANTHER" id="PTHR32063:SF24">
    <property type="entry name" value="CATION EFFLUX SYSTEM (ACRB_ACRD_ACRF FAMILY)"/>
    <property type="match status" value="1"/>
</dbReference>
<keyword evidence="5 8" id="KW-0812">Transmembrane</keyword>
<dbReference type="Gene3D" id="3.30.70.1440">
    <property type="entry name" value="Multidrug efflux transporter AcrB pore domain"/>
    <property type="match status" value="1"/>
</dbReference>
<comment type="subcellular location">
    <subcellularLocation>
        <location evidence="1">Cell membrane</location>
        <topology evidence="1">Multi-pass membrane protein</topology>
    </subcellularLocation>
</comment>
<keyword evidence="7 8" id="KW-0472">Membrane</keyword>
<dbReference type="SUPFAM" id="SSF82714">
    <property type="entry name" value="Multidrug efflux transporter AcrB TolC docking domain, DN and DC subdomains"/>
    <property type="match status" value="2"/>
</dbReference>
<feature type="transmembrane region" description="Helical" evidence="8">
    <location>
        <begin position="909"/>
        <end position="928"/>
    </location>
</feature>
<dbReference type="SUPFAM" id="SSF82866">
    <property type="entry name" value="Multidrug efflux transporter AcrB transmembrane domain"/>
    <property type="match status" value="2"/>
</dbReference>
<feature type="transmembrane region" description="Helical" evidence="8">
    <location>
        <begin position="966"/>
        <end position="986"/>
    </location>
</feature>
<dbReference type="GO" id="GO:0042910">
    <property type="term" value="F:xenobiotic transmembrane transporter activity"/>
    <property type="evidence" value="ECO:0007669"/>
    <property type="project" value="TreeGrafter"/>
</dbReference>
<dbReference type="PRINTS" id="PR00702">
    <property type="entry name" value="ACRIFLAVINRP"/>
</dbReference>
<accession>A0A9X1ZSV8</accession>
<feature type="transmembrane region" description="Helical" evidence="8">
    <location>
        <begin position="1038"/>
        <end position="1061"/>
    </location>
</feature>
<evidence type="ECO:0000256" key="4">
    <source>
        <dbReference type="ARBA" id="ARBA00022475"/>
    </source>
</evidence>
<feature type="transmembrane region" description="Helical" evidence="8">
    <location>
        <begin position="516"/>
        <end position="542"/>
    </location>
</feature>
<evidence type="ECO:0000256" key="7">
    <source>
        <dbReference type="ARBA" id="ARBA00023136"/>
    </source>
</evidence>
<feature type="transmembrane region" description="Helical" evidence="8">
    <location>
        <begin position="1007"/>
        <end position="1026"/>
    </location>
</feature>
<keyword evidence="3" id="KW-0813">Transport</keyword>
<dbReference type="AlphaFoldDB" id="A0A9X1ZSV8"/>
<feature type="transmembrane region" description="Helical" evidence="8">
    <location>
        <begin position="567"/>
        <end position="590"/>
    </location>
</feature>
<feature type="transmembrane region" description="Helical" evidence="8">
    <location>
        <begin position="352"/>
        <end position="371"/>
    </location>
</feature>
<evidence type="ECO:0000313" key="10">
    <source>
        <dbReference type="Proteomes" id="UP001139333"/>
    </source>
</evidence>
<dbReference type="Gene3D" id="3.30.2090.10">
    <property type="entry name" value="Multidrug efflux transporter AcrB TolC docking domain, DN and DC subdomains"/>
    <property type="match status" value="2"/>
</dbReference>
<dbReference type="Gene3D" id="1.20.1640.10">
    <property type="entry name" value="Multidrug efflux transporter AcrB transmembrane domain"/>
    <property type="match status" value="3"/>
</dbReference>
<evidence type="ECO:0000256" key="2">
    <source>
        <dbReference type="ARBA" id="ARBA00010942"/>
    </source>
</evidence>
<dbReference type="RefSeq" id="WP_248996153.1">
    <property type="nucleotide sequence ID" value="NZ_JAKIKP010000009.1"/>
</dbReference>
<evidence type="ECO:0000313" key="9">
    <source>
        <dbReference type="EMBL" id="MCL1143473.1"/>
    </source>
</evidence>
<feature type="transmembrane region" description="Helical" evidence="8">
    <location>
        <begin position="12"/>
        <end position="31"/>
    </location>
</feature>
<sequence>MFNRIIDCAVNNRLLIVIMLFATIVAAVLVIPKLNLDAFPDVTNVQVAVNTEAPGLAAEEVEQLITYPIEAVMYALPDVEQVRSISKTGLSGVTVVFKEGTDIYFARQLVFERLQAAKELIPQGVGTPEMGPNTSGLGQVYQYLLMADEEADYDSMALRSLNDWIVKLLIMPVDGVTDVLSFGGNVRQYQVNLDPAKLLSYQLNQQTVVKALENNNANVGGWYMNRGQEQLVIRGTGWFESGPAGIENIKQVPVKTVDGTVVTVAEVAKVEMGSKIRQGAVTMTRKNADGSYDNLGEVVSGIVLKRMGSNTKATIDGINAKVALINQALPKGVKFEAFYDQADLIEQAVTTVVNALLLAFVFISIVLALFLMNLRATLLVLISIPISIGIALMVMSWWGVSANLMSLGGIAVAIGMLVDGSVVVVENMFKHLSNANENANNPALNATEHHDQQQKTLGFYDALTVKPDAQQVSLRLKQACKEVTRPVFFATAIILVVFMPLFSFEGVEAKLFQPMAISIILAVISAIVVALFIVPALATYLFKSEVKQRESWVLKPLDKLYKTGLKLALNHTNIIISVSIVLVVSAFAIIPKIGTEFVPELEEGTINLRVTLAPSASLETALTVAPILEQKLMAFPEVTYALSRIGRAEIGGDPEPVNNIEIYIGLTPTSEWTTATNRYQLQNKMEQSLEAFPGLLLNFSQPIATRVDELLSGVKAQLAIKLFGPDLAVLAAKGQQLEEVIKTVDGARDVALEQIAGEAQLVIKPNRQELSRFGLSVSDIMDVVQNGIGGVEAGQIINGNERYDIYVRIADEYRNNKEAIADIRIQSPTGAWVRLGDVAFVTYESGPPQVRRDDVQRRVVIQANVQGRDMGSVVADIRREIANKVDLPAGYSVAIGGQFESQQRAQKRLAIVVPLSLALIALLLYLAFGSVGQALLILVNVPLAVIGGVFALYLSGQYLSVPSSVGFITLFGVAVLNGVVMVESINQRITAGLPTAEAIFDGATSRLRPVLMTAITSALGLIPMLMSHGVGAEIQRPLATVIVGGLVTATLLTLFVLPVLYRRFSKQKIVELAG</sequence>
<name>A0A9X1ZSV8_9GAMM</name>
<gene>
    <name evidence="9" type="ORF">L2672_12295</name>
</gene>
<reference evidence="9" key="1">
    <citation type="submission" date="2022-01" db="EMBL/GenBank/DDBJ databases">
        <title>Whole genome-based taxonomy of the Shewanellaceae.</title>
        <authorList>
            <person name="Martin-Rodriguez A.J."/>
        </authorList>
    </citation>
    <scope>NUCLEOTIDE SEQUENCE</scope>
    <source>
        <strain evidence="9">DSM 16422</strain>
    </source>
</reference>
<dbReference type="Proteomes" id="UP001139333">
    <property type="component" value="Unassembled WGS sequence"/>
</dbReference>
<keyword evidence="6 8" id="KW-1133">Transmembrane helix</keyword>
<dbReference type="InterPro" id="IPR004763">
    <property type="entry name" value="CusA-like"/>
</dbReference>
<dbReference type="InterPro" id="IPR027463">
    <property type="entry name" value="AcrB_DN_DC_subdom"/>
</dbReference>
<keyword evidence="4" id="KW-1003">Cell membrane</keyword>
<feature type="transmembrane region" description="Helical" evidence="8">
    <location>
        <begin position="404"/>
        <end position="425"/>
    </location>
</feature>
<protein>
    <submittedName>
        <fullName evidence="9">CusA/CzcA family heavy metal efflux RND transporter</fullName>
    </submittedName>
</protein>
<dbReference type="SUPFAM" id="SSF82693">
    <property type="entry name" value="Multidrug efflux transporter AcrB pore domain, PN1, PN2, PC1 and PC2 subdomains"/>
    <property type="match status" value="3"/>
</dbReference>
<dbReference type="Gene3D" id="3.30.70.1430">
    <property type="entry name" value="Multidrug efflux transporter AcrB pore domain"/>
    <property type="match status" value="2"/>
</dbReference>
<comment type="similarity">
    <text evidence="2">Belongs to the resistance-nodulation-cell division (RND) (TC 2.A.6) family.</text>
</comment>
<dbReference type="PANTHER" id="PTHR32063">
    <property type="match status" value="1"/>
</dbReference>
<dbReference type="Gene3D" id="3.30.70.1320">
    <property type="entry name" value="Multidrug efflux transporter AcrB pore domain like"/>
    <property type="match status" value="1"/>
</dbReference>
<keyword evidence="10" id="KW-1185">Reference proteome</keyword>
<dbReference type="EMBL" id="JAKIKP010000009">
    <property type="protein sequence ID" value="MCL1143473.1"/>
    <property type="molecule type" value="Genomic_DNA"/>
</dbReference>
<dbReference type="InterPro" id="IPR001036">
    <property type="entry name" value="Acrflvin-R"/>
</dbReference>
<evidence type="ECO:0000256" key="5">
    <source>
        <dbReference type="ARBA" id="ARBA00022692"/>
    </source>
</evidence>
<feature type="transmembrane region" description="Helical" evidence="8">
    <location>
        <begin position="483"/>
        <end position="504"/>
    </location>
</feature>
<dbReference type="GO" id="GO:0005886">
    <property type="term" value="C:plasma membrane"/>
    <property type="evidence" value="ECO:0007669"/>
    <property type="project" value="UniProtKB-SubCell"/>
</dbReference>
<organism evidence="9 10">
    <name type="scientific">Shewanella gaetbuli</name>
    <dbReference type="NCBI Taxonomy" id="220752"/>
    <lineage>
        <taxon>Bacteria</taxon>
        <taxon>Pseudomonadati</taxon>
        <taxon>Pseudomonadota</taxon>
        <taxon>Gammaproteobacteria</taxon>
        <taxon>Alteromonadales</taxon>
        <taxon>Shewanellaceae</taxon>
        <taxon>Shewanella</taxon>
    </lineage>
</organism>
<evidence type="ECO:0000256" key="3">
    <source>
        <dbReference type="ARBA" id="ARBA00022448"/>
    </source>
</evidence>
<dbReference type="Pfam" id="PF00873">
    <property type="entry name" value="ACR_tran"/>
    <property type="match status" value="1"/>
</dbReference>
<dbReference type="NCBIfam" id="TIGR00914">
    <property type="entry name" value="2A0601"/>
    <property type="match status" value="1"/>
</dbReference>
<evidence type="ECO:0000256" key="6">
    <source>
        <dbReference type="ARBA" id="ARBA00022989"/>
    </source>
</evidence>
<dbReference type="GO" id="GO:0008324">
    <property type="term" value="F:monoatomic cation transmembrane transporter activity"/>
    <property type="evidence" value="ECO:0007669"/>
    <property type="project" value="InterPro"/>
</dbReference>
<comment type="caution">
    <text evidence="9">The sequence shown here is derived from an EMBL/GenBank/DDBJ whole genome shotgun (WGS) entry which is preliminary data.</text>
</comment>
<feature type="transmembrane region" description="Helical" evidence="8">
    <location>
        <begin position="935"/>
        <end position="954"/>
    </location>
</feature>
<evidence type="ECO:0000256" key="8">
    <source>
        <dbReference type="SAM" id="Phobius"/>
    </source>
</evidence>
<evidence type="ECO:0000256" key="1">
    <source>
        <dbReference type="ARBA" id="ARBA00004651"/>
    </source>
</evidence>
<feature type="transmembrane region" description="Helical" evidence="8">
    <location>
        <begin position="378"/>
        <end position="398"/>
    </location>
</feature>